<keyword evidence="8 10" id="KW-1133">Transmembrane helix</keyword>
<evidence type="ECO:0000256" key="6">
    <source>
        <dbReference type="ARBA" id="ARBA00022741"/>
    </source>
</evidence>
<dbReference type="PROSITE" id="PS51794">
    <property type="entry name" value="DAC"/>
    <property type="match status" value="1"/>
</dbReference>
<dbReference type="InterPro" id="IPR050338">
    <property type="entry name" value="DisA"/>
</dbReference>
<evidence type="ECO:0000256" key="8">
    <source>
        <dbReference type="ARBA" id="ARBA00022989"/>
    </source>
</evidence>
<evidence type="ECO:0000256" key="10">
    <source>
        <dbReference type="HAMAP-Rule" id="MF_01499"/>
    </source>
</evidence>
<proteinExistence type="inferred from homology"/>
<dbReference type="PANTHER" id="PTHR34185">
    <property type="entry name" value="DIADENYLATE CYCLASE"/>
    <property type="match status" value="1"/>
</dbReference>
<dbReference type="Pfam" id="PF02457">
    <property type="entry name" value="DAC"/>
    <property type="match status" value="1"/>
</dbReference>
<dbReference type="GO" id="GO:0106408">
    <property type="term" value="F:diadenylate cyclase activity"/>
    <property type="evidence" value="ECO:0007669"/>
    <property type="project" value="UniProtKB-EC"/>
</dbReference>
<dbReference type="Proteomes" id="UP000255317">
    <property type="component" value="Unassembled WGS sequence"/>
</dbReference>
<dbReference type="PANTHER" id="PTHR34185:SF1">
    <property type="entry name" value="DIADENYLATE CYCLASE"/>
    <property type="match status" value="1"/>
</dbReference>
<keyword evidence="9 10" id="KW-0472">Membrane</keyword>
<comment type="catalytic activity">
    <reaction evidence="1 10">
        <text>2 ATP = 3',3'-c-di-AMP + 2 diphosphate</text>
        <dbReference type="Rhea" id="RHEA:35655"/>
        <dbReference type="ChEBI" id="CHEBI:30616"/>
        <dbReference type="ChEBI" id="CHEBI:33019"/>
        <dbReference type="ChEBI" id="CHEBI:71500"/>
        <dbReference type="EC" id="2.7.7.85"/>
    </reaction>
</comment>
<evidence type="ECO:0000259" key="11">
    <source>
        <dbReference type="PROSITE" id="PS51794"/>
    </source>
</evidence>
<evidence type="ECO:0000256" key="3">
    <source>
        <dbReference type="ARBA" id="ARBA00022679"/>
    </source>
</evidence>
<feature type="transmembrane region" description="Helical" evidence="10">
    <location>
        <begin position="50"/>
        <end position="67"/>
    </location>
</feature>
<feature type="transmembrane region" description="Helical" evidence="10">
    <location>
        <begin position="79"/>
        <end position="95"/>
    </location>
</feature>
<dbReference type="GO" id="GO:0004016">
    <property type="term" value="F:adenylate cyclase activity"/>
    <property type="evidence" value="ECO:0007669"/>
    <property type="project" value="UniProtKB-UniRule"/>
</dbReference>
<keyword evidence="13" id="KW-1185">Reference proteome</keyword>
<dbReference type="EC" id="2.7.7.85" evidence="10"/>
<dbReference type="AlphaFoldDB" id="A0A370Q8L0"/>
<evidence type="ECO:0000256" key="2">
    <source>
        <dbReference type="ARBA" id="ARBA00022475"/>
    </source>
</evidence>
<keyword evidence="5 10" id="KW-0548">Nucleotidyltransferase</keyword>
<keyword evidence="7 10" id="KW-0067">ATP-binding</keyword>
<comment type="caution">
    <text evidence="12">The sequence shown here is derived from an EMBL/GenBank/DDBJ whole genome shotgun (WGS) entry which is preliminary data.</text>
</comment>
<evidence type="ECO:0000256" key="1">
    <source>
        <dbReference type="ARBA" id="ARBA00000877"/>
    </source>
</evidence>
<dbReference type="NCBIfam" id="TIGR00159">
    <property type="entry name" value="diadenylate cyclase CdaA"/>
    <property type="match status" value="1"/>
</dbReference>
<dbReference type="InterPro" id="IPR034701">
    <property type="entry name" value="CdaA"/>
</dbReference>
<comment type="similarity">
    <text evidence="10">Belongs to the adenylate cyclase family. DacA/CdaA subfamily.</text>
</comment>
<name>A0A370Q8L0_9FLAO</name>
<reference evidence="12 13" key="1">
    <citation type="submission" date="2018-07" db="EMBL/GenBank/DDBJ databases">
        <title>Genomic Encyclopedia of Type Strains, Phase IV (KMG-IV): sequencing the most valuable type-strain genomes for metagenomic binning, comparative biology and taxonomic classification.</title>
        <authorList>
            <person name="Goeker M."/>
        </authorList>
    </citation>
    <scope>NUCLEOTIDE SEQUENCE [LARGE SCALE GENOMIC DNA]</scope>
    <source>
        <strain evidence="12 13">DSM 101478</strain>
    </source>
</reference>
<feature type="domain" description="DAC" evidence="11">
    <location>
        <begin position="96"/>
        <end position="265"/>
    </location>
</feature>
<evidence type="ECO:0000256" key="9">
    <source>
        <dbReference type="ARBA" id="ARBA00023136"/>
    </source>
</evidence>
<comment type="function">
    <text evidence="10">Catalyzes the condensation of 2 ATP molecules into cyclic di-AMP (c-di-AMP), a second messenger used to regulate differing processes in different bacteria.</text>
</comment>
<dbReference type="InterPro" id="IPR045585">
    <property type="entry name" value="CdaA_N"/>
</dbReference>
<feature type="transmembrane region" description="Helical" evidence="10">
    <location>
        <begin position="24"/>
        <end position="43"/>
    </location>
</feature>
<comment type="subunit">
    <text evidence="10">Probably a homodimer.</text>
</comment>
<dbReference type="SUPFAM" id="SSF143597">
    <property type="entry name" value="YojJ-like"/>
    <property type="match status" value="1"/>
</dbReference>
<evidence type="ECO:0000313" key="13">
    <source>
        <dbReference type="Proteomes" id="UP000255317"/>
    </source>
</evidence>
<keyword evidence="2 10" id="KW-1003">Cell membrane</keyword>
<dbReference type="GO" id="GO:0006171">
    <property type="term" value="P:cAMP biosynthetic process"/>
    <property type="evidence" value="ECO:0007669"/>
    <property type="project" value="InterPro"/>
</dbReference>
<dbReference type="Gene3D" id="3.40.1700.10">
    <property type="entry name" value="DNA integrity scanning protein, DisA, N-terminal domain"/>
    <property type="match status" value="1"/>
</dbReference>
<dbReference type="InterPro" id="IPR003390">
    <property type="entry name" value="DNA_integrity_scan_DisA_N"/>
</dbReference>
<evidence type="ECO:0000256" key="4">
    <source>
        <dbReference type="ARBA" id="ARBA00022692"/>
    </source>
</evidence>
<keyword evidence="4 10" id="KW-0812">Transmembrane</keyword>
<dbReference type="HAMAP" id="MF_01499">
    <property type="entry name" value="DacA"/>
    <property type="match status" value="1"/>
</dbReference>
<evidence type="ECO:0000256" key="5">
    <source>
        <dbReference type="ARBA" id="ARBA00022695"/>
    </source>
</evidence>
<keyword evidence="6 10" id="KW-0547">Nucleotide-binding</keyword>
<comment type="caution">
    <text evidence="10">Lacks conserved residue(s) required for the propagation of feature annotation.</text>
</comment>
<evidence type="ECO:0000313" key="12">
    <source>
        <dbReference type="EMBL" id="RDK84704.1"/>
    </source>
</evidence>
<gene>
    <name evidence="10" type="primary">dacA</name>
    <name evidence="12" type="ORF">C8D94_10476</name>
</gene>
<protein>
    <recommendedName>
        <fullName evidence="10">Diadenylate cyclase</fullName>
        <shortName evidence="10">DAC</shortName>
        <ecNumber evidence="10">2.7.7.85</ecNumber>
    </recommendedName>
    <alternativeName>
        <fullName evidence="10">Cyclic-di-AMP synthase</fullName>
        <shortName evidence="10">c-di-AMP synthase</shortName>
    </alternativeName>
</protein>
<dbReference type="EMBL" id="QRAO01000004">
    <property type="protein sequence ID" value="RDK84704.1"/>
    <property type="molecule type" value="Genomic_DNA"/>
</dbReference>
<dbReference type="GO" id="GO:0005524">
    <property type="term" value="F:ATP binding"/>
    <property type="evidence" value="ECO:0007669"/>
    <property type="project" value="UniProtKB-UniRule"/>
</dbReference>
<evidence type="ECO:0000256" key="7">
    <source>
        <dbReference type="ARBA" id="ARBA00022840"/>
    </source>
</evidence>
<dbReference type="InterPro" id="IPR014046">
    <property type="entry name" value="C-di-AMP_synthase"/>
</dbReference>
<accession>A0A370Q8L0</accession>
<dbReference type="InterPro" id="IPR036888">
    <property type="entry name" value="DNA_integrity_DisA_N_sf"/>
</dbReference>
<keyword evidence="3 10" id="KW-0808">Transferase</keyword>
<dbReference type="PIRSF" id="PIRSF004793">
    <property type="entry name" value="UCP004793"/>
    <property type="match status" value="1"/>
</dbReference>
<organism evidence="12 13">
    <name type="scientific">Marinirhabdus gelatinilytica</name>
    <dbReference type="NCBI Taxonomy" id="1703343"/>
    <lineage>
        <taxon>Bacteria</taxon>
        <taxon>Pseudomonadati</taxon>
        <taxon>Bacteroidota</taxon>
        <taxon>Flavobacteriia</taxon>
        <taxon>Flavobacteriales</taxon>
        <taxon>Flavobacteriaceae</taxon>
    </lineage>
</organism>
<sequence length="275" mass="31055">MLFTIQTNFIPLTQTTPPLDILDIRIIDVVDIVLVAFLMYYLYKLVRGTVAINIFVGIVIIYAIWRLTEILQMELLSKILGGFLGVGMFALIVVFQQEIRKFLLLLGSTNFSARRKFLRRFNLFSSESGTSINIQSIVKACEKMSLTNTGALIVIQRNNSLDFVKDSGDTMQIEVNQPILESIFYKNSPLHDGAAIIEENTITATRVILPVSNDRRIPQRFGLRHRAAVGITEKTDALCLVVSEENGQISYLKEGDFVLFEDLEDLKEQLTDDLS</sequence>
<dbReference type="Pfam" id="PF19293">
    <property type="entry name" value="CdaA_N"/>
    <property type="match status" value="1"/>
</dbReference>